<keyword evidence="4" id="KW-0472">Membrane</keyword>
<dbReference type="Pfam" id="PF14322">
    <property type="entry name" value="SusD-like_3"/>
    <property type="match status" value="1"/>
</dbReference>
<feature type="domain" description="SusD-like N-terminal" evidence="7">
    <location>
        <begin position="90"/>
        <end position="236"/>
    </location>
</feature>
<name>A0A512BJ85_9BACT</name>
<reference evidence="8 9" key="1">
    <citation type="submission" date="2019-07" db="EMBL/GenBank/DDBJ databases">
        <title>Whole genome shotgun sequence of Segetibacter aerophilus NBRC 106135.</title>
        <authorList>
            <person name="Hosoyama A."/>
            <person name="Uohara A."/>
            <person name="Ohji S."/>
            <person name="Ichikawa N."/>
        </authorList>
    </citation>
    <scope>NUCLEOTIDE SEQUENCE [LARGE SCALE GENOMIC DNA]</scope>
    <source>
        <strain evidence="8 9">NBRC 106135</strain>
    </source>
</reference>
<dbReference type="InterPro" id="IPR033985">
    <property type="entry name" value="SusD-like_N"/>
</dbReference>
<evidence type="ECO:0000259" key="7">
    <source>
        <dbReference type="Pfam" id="PF14322"/>
    </source>
</evidence>
<keyword evidence="3" id="KW-0732">Signal</keyword>
<keyword evidence="9" id="KW-1185">Reference proteome</keyword>
<sequence length="679" mass="74440">MHHFNKKTLNYMKNISLNKLMVIATLVFASSCNKDFLKETLTTARSTDFYKTDAGIQQLAVGAYYQVFNAPFNGEWNYASTNYGTDEFHIGGDPSNSQWNNYDATYNSAIATSGNTAGNNLQWDALYTGIGDANLLIENCTNSTSTSAAIKSTALGEGYFMRAYNYLRLVSQYGGVPLQLTPVSTVQVEFTRATPKEVCAQIISDLTNALKLLPTTGSPYRITQDAAAHYLAKAYLFRASEINNAWNTDTKVADLTAIGPLCDQVIARHPLASNFGSLWNYTAINSANETLPELILSAQFTNDVNTNLGNGNTQHLYFVSRYDVQDQMARDLTGDRPFSRLATTYFIYRAYDLVNDSRFWKSFRTKSALNGATPVAPNVKGDLGLMFVINQPGDTRFPLSKITTSTIRNTSFSLVKDVNGTGRNIPTTYVAYPAGRTTDGALNTDLTTAGQSFPSLSKHIDGSRKALNDVVGHRDFNLARSAETYLIAAEAKIRLAQAGQGSYADALPYINAVRTRAQYSNGENRSLYYDGGNTLQSASLQTPGVGNSFFPANSYYESNNIPVTTAASASLAVTNTATLPPQDEYIINALGVSGAYDRMLCFVLNERSRELCGEYKRWEDLARTQTLVKRVQTFNLEGGPNVKPLHVLRPIPQTFLDGIQAAGLALTSSQKQTMQNPGY</sequence>
<organism evidence="8 9">
    <name type="scientific">Segetibacter aerophilus</name>
    <dbReference type="NCBI Taxonomy" id="670293"/>
    <lineage>
        <taxon>Bacteria</taxon>
        <taxon>Pseudomonadati</taxon>
        <taxon>Bacteroidota</taxon>
        <taxon>Chitinophagia</taxon>
        <taxon>Chitinophagales</taxon>
        <taxon>Chitinophagaceae</taxon>
        <taxon>Segetibacter</taxon>
    </lineage>
</organism>
<comment type="subcellular location">
    <subcellularLocation>
        <location evidence="1">Cell outer membrane</location>
    </subcellularLocation>
</comment>
<dbReference type="InterPro" id="IPR011990">
    <property type="entry name" value="TPR-like_helical_dom_sf"/>
</dbReference>
<evidence type="ECO:0000313" key="9">
    <source>
        <dbReference type="Proteomes" id="UP000321513"/>
    </source>
</evidence>
<dbReference type="Pfam" id="PF07980">
    <property type="entry name" value="SusD_RagB"/>
    <property type="match status" value="1"/>
</dbReference>
<gene>
    <name evidence="8" type="ORF">SAE01_45220</name>
</gene>
<evidence type="ECO:0008006" key="10">
    <source>
        <dbReference type="Google" id="ProtNLM"/>
    </source>
</evidence>
<dbReference type="GO" id="GO:0009279">
    <property type="term" value="C:cell outer membrane"/>
    <property type="evidence" value="ECO:0007669"/>
    <property type="project" value="UniProtKB-SubCell"/>
</dbReference>
<evidence type="ECO:0000259" key="6">
    <source>
        <dbReference type="Pfam" id="PF07980"/>
    </source>
</evidence>
<accession>A0A512BJ85</accession>
<dbReference type="InterPro" id="IPR012944">
    <property type="entry name" value="SusD_RagB_dom"/>
</dbReference>
<feature type="domain" description="RagB/SusD" evidence="6">
    <location>
        <begin position="293"/>
        <end position="629"/>
    </location>
</feature>
<dbReference type="EMBL" id="BJYT01000036">
    <property type="protein sequence ID" value="GEO12026.1"/>
    <property type="molecule type" value="Genomic_DNA"/>
</dbReference>
<comment type="caution">
    <text evidence="8">The sequence shown here is derived from an EMBL/GenBank/DDBJ whole genome shotgun (WGS) entry which is preliminary data.</text>
</comment>
<protein>
    <recommendedName>
        <fullName evidence="10">Starch-binding protein</fullName>
    </recommendedName>
</protein>
<dbReference type="SUPFAM" id="SSF48452">
    <property type="entry name" value="TPR-like"/>
    <property type="match status" value="1"/>
</dbReference>
<evidence type="ECO:0000313" key="8">
    <source>
        <dbReference type="EMBL" id="GEO12026.1"/>
    </source>
</evidence>
<dbReference type="AlphaFoldDB" id="A0A512BJ85"/>
<keyword evidence="5" id="KW-0998">Cell outer membrane</keyword>
<dbReference type="Gene3D" id="1.25.40.390">
    <property type="match status" value="1"/>
</dbReference>
<evidence type="ECO:0000256" key="3">
    <source>
        <dbReference type="ARBA" id="ARBA00022729"/>
    </source>
</evidence>
<dbReference type="Proteomes" id="UP000321513">
    <property type="component" value="Unassembled WGS sequence"/>
</dbReference>
<evidence type="ECO:0000256" key="1">
    <source>
        <dbReference type="ARBA" id="ARBA00004442"/>
    </source>
</evidence>
<proteinExistence type="inferred from homology"/>
<evidence type="ECO:0000256" key="2">
    <source>
        <dbReference type="ARBA" id="ARBA00006275"/>
    </source>
</evidence>
<evidence type="ECO:0000256" key="4">
    <source>
        <dbReference type="ARBA" id="ARBA00023136"/>
    </source>
</evidence>
<dbReference type="PROSITE" id="PS51257">
    <property type="entry name" value="PROKAR_LIPOPROTEIN"/>
    <property type="match status" value="1"/>
</dbReference>
<evidence type="ECO:0000256" key="5">
    <source>
        <dbReference type="ARBA" id="ARBA00023237"/>
    </source>
</evidence>
<comment type="similarity">
    <text evidence="2">Belongs to the SusD family.</text>
</comment>